<comment type="function">
    <text evidence="5">Required for morphogenesis and for the elongation of the flagellar filament by facilitating polymerization of the flagellin monomers at the tip of growing filament. Forms a capping structure, which prevents flagellin subunits (transported through the central channel of the flagellum) from leaking out without polymerization at the distal end.</text>
</comment>
<dbReference type="InterPro" id="IPR003481">
    <property type="entry name" value="FliD_N"/>
</dbReference>
<evidence type="ECO:0000313" key="8">
    <source>
        <dbReference type="EMBL" id="RZF23165.1"/>
    </source>
</evidence>
<sequence length="486" mass="54242">MMQRKKNLKYDKISVGDLREKEFHVENQEDFLSIAMGSINTGLPKDIVQQIMKAERIPINNMEARKGKIQDKKALVQQLSSLVEAMRGTLLQNGSARSLRELEVVGNDDIVEISADKNIAEPATYQFEVKQLAQKSSAMTSGFADPDESYIGVGFIQYTLPNGENKEIYIDADNASLKSVAKLINKNDDAGLRASVVNDGSGSDTPWRLILSLKDTGDINKADFPYFYFVDGEQDFYIEFEREAQDAIVALDGFEIELPENKAAELIPGVTIDLKKAKPGEEFTINISEDAGKVGEKINSLIEQINGVLSFIKQQNTMDENTDTSRTLGGDILLQSIESRIRNTIFKDIKVDGRTSRIGNIGIQFTREGLLEFDQEKFKSEMEKDYDHVAEVLTGRYEDGTKTNGFIDNLKETVGQLLQFPNGLLSSRKRSLDNNIETIDRRIAQRENMLQQKEKNLKDKFARLEGTMSRIKAQGAGLGGAPSPMG</sequence>
<comment type="subcellular location">
    <subcellularLocation>
        <location evidence="5">Secreted</location>
    </subcellularLocation>
    <subcellularLocation>
        <location evidence="5">Bacterial flagellum</location>
    </subcellularLocation>
</comment>
<keyword evidence="5" id="KW-0964">Secreted</keyword>
<dbReference type="InterPro" id="IPR040026">
    <property type="entry name" value="FliD"/>
</dbReference>
<dbReference type="PANTHER" id="PTHR30288">
    <property type="entry name" value="FLAGELLAR CAP/ASSEMBLY PROTEIN FLID"/>
    <property type="match status" value="1"/>
</dbReference>
<protein>
    <recommendedName>
        <fullName evidence="5">Flagellar hook-associated protein 2</fullName>
        <shortName evidence="5">HAP2</shortName>
    </recommendedName>
    <alternativeName>
        <fullName evidence="5">Flagellar cap protein</fullName>
    </alternativeName>
</protein>
<name>A0ABY0IKZ7_9BACT</name>
<dbReference type="Proteomes" id="UP000443582">
    <property type="component" value="Unassembled WGS sequence"/>
</dbReference>
<evidence type="ECO:0000259" key="6">
    <source>
        <dbReference type="Pfam" id="PF02465"/>
    </source>
</evidence>
<reference evidence="9" key="1">
    <citation type="journal article" date="2019" name="Int. J. Syst. Evol. Microbiol.">
        <title>Halobacteriovorax valvorus sp. nov., a novel prokaryotic predator isolated from coastal seawater of China.</title>
        <authorList>
            <person name="Chen M.-X."/>
        </authorList>
    </citation>
    <scope>NUCLEOTIDE SEQUENCE [LARGE SCALE GENOMIC DNA]</scope>
    <source>
        <strain evidence="9">BL9</strain>
    </source>
</reference>
<feature type="coiled-coil region" evidence="5">
    <location>
        <begin position="436"/>
        <end position="474"/>
    </location>
</feature>
<evidence type="ECO:0000313" key="9">
    <source>
        <dbReference type="Proteomes" id="UP000443582"/>
    </source>
</evidence>
<evidence type="ECO:0000259" key="7">
    <source>
        <dbReference type="Pfam" id="PF07195"/>
    </source>
</evidence>
<dbReference type="PANTHER" id="PTHR30288:SF0">
    <property type="entry name" value="FLAGELLAR HOOK-ASSOCIATED PROTEIN 2"/>
    <property type="match status" value="1"/>
</dbReference>
<keyword evidence="3 5" id="KW-0175">Coiled coil</keyword>
<comment type="caution">
    <text evidence="8">The sequence shown here is derived from an EMBL/GenBank/DDBJ whole genome shotgun (WGS) entry which is preliminary data.</text>
</comment>
<keyword evidence="9" id="KW-1185">Reference proteome</keyword>
<organism evidence="8 9">
    <name type="scientific">Halobacteriovorax vibrionivorans</name>
    <dbReference type="NCBI Taxonomy" id="2152716"/>
    <lineage>
        <taxon>Bacteria</taxon>
        <taxon>Pseudomonadati</taxon>
        <taxon>Bdellovibrionota</taxon>
        <taxon>Bacteriovoracia</taxon>
        <taxon>Bacteriovoracales</taxon>
        <taxon>Halobacteriovoraceae</taxon>
        <taxon>Halobacteriovorax</taxon>
    </lineage>
</organism>
<evidence type="ECO:0000256" key="1">
    <source>
        <dbReference type="ARBA" id="ARBA00009764"/>
    </source>
</evidence>
<gene>
    <name evidence="8" type="ORF">DAY19_05190</name>
</gene>
<feature type="domain" description="Flagellar hook-associated protein 2 C-terminal" evidence="7">
    <location>
        <begin position="244"/>
        <end position="472"/>
    </location>
</feature>
<evidence type="ECO:0000256" key="5">
    <source>
        <dbReference type="RuleBase" id="RU362066"/>
    </source>
</evidence>
<evidence type="ECO:0000256" key="4">
    <source>
        <dbReference type="ARBA" id="ARBA00023143"/>
    </source>
</evidence>
<feature type="domain" description="Flagellar hook-associated protein 2 N-terminal" evidence="6">
    <location>
        <begin position="45"/>
        <end position="135"/>
    </location>
</feature>
<proteinExistence type="inferred from homology"/>
<dbReference type="Pfam" id="PF07195">
    <property type="entry name" value="FliD_C"/>
    <property type="match status" value="1"/>
</dbReference>
<dbReference type="EMBL" id="QDKL01000001">
    <property type="protein sequence ID" value="RZF23165.1"/>
    <property type="molecule type" value="Genomic_DNA"/>
</dbReference>
<evidence type="ECO:0000256" key="2">
    <source>
        <dbReference type="ARBA" id="ARBA00011255"/>
    </source>
</evidence>
<dbReference type="InterPro" id="IPR010809">
    <property type="entry name" value="FliD_C"/>
</dbReference>
<keyword evidence="4 5" id="KW-0975">Bacterial flagellum</keyword>
<accession>A0ABY0IKZ7</accession>
<dbReference type="Pfam" id="PF02465">
    <property type="entry name" value="FliD_N"/>
    <property type="match status" value="1"/>
</dbReference>
<evidence type="ECO:0000256" key="3">
    <source>
        <dbReference type="ARBA" id="ARBA00023054"/>
    </source>
</evidence>
<comment type="subunit">
    <text evidence="2 5">Homopentamer.</text>
</comment>
<comment type="similarity">
    <text evidence="1 5">Belongs to the FliD family.</text>
</comment>